<organism evidence="1 2">
    <name type="scientific">Roseateles hydrophilus</name>
    <dbReference type="NCBI Taxonomy" id="2975054"/>
    <lineage>
        <taxon>Bacteria</taxon>
        <taxon>Pseudomonadati</taxon>
        <taxon>Pseudomonadota</taxon>
        <taxon>Betaproteobacteria</taxon>
        <taxon>Burkholderiales</taxon>
        <taxon>Sphaerotilaceae</taxon>
        <taxon>Roseateles</taxon>
    </lineage>
</organism>
<gene>
    <name evidence="1" type="ORF">NYO99_11740</name>
</gene>
<keyword evidence="2" id="KW-1185">Reference proteome</keyword>
<comment type="caution">
    <text evidence="1">The sequence shown here is derived from an EMBL/GenBank/DDBJ whole genome shotgun (WGS) entry which is preliminary data.</text>
</comment>
<dbReference type="Proteomes" id="UP001076464">
    <property type="component" value="Unassembled WGS sequence"/>
</dbReference>
<protein>
    <submittedName>
        <fullName evidence="1">Uncharacterized protein</fullName>
    </submittedName>
</protein>
<dbReference type="EMBL" id="JAPPUY010000003">
    <property type="protein sequence ID" value="MCY4745646.1"/>
    <property type="molecule type" value="Genomic_DNA"/>
</dbReference>
<evidence type="ECO:0000313" key="2">
    <source>
        <dbReference type="Proteomes" id="UP001076464"/>
    </source>
</evidence>
<sequence length="402" mass="44349">MQLVRIAHTTLATHLIGCYIAHMNAKTDLQESTEAHAAESALQPADRNQLRSDIVTVLWAQAHILDRIVGRDHRQYSLREGLRTTLFDAVAGRPLGTSAASNPQKSASDAGVEWSDVAHTHVAQTLEALYEFAYHGTFDPCLYPHELGDESHAWWLGMYLRDLASSSSLLWQAEYSGLSEVQAARRLLQTVEIANARHLLEGATETFLEESDPGFLTIRELALVSGFKEESLRALANPKRKNPLPTQSVKGTTVVAVEDARTWLKAKGRYQPIKAKCNANGILNLAAAKFDTIEELCFALSEHVRALGTHEPEAQATLQALKTRFPKALWLVEGPNASMARTGLDLTAADLEDESRIRDLATILNFNPNLLMLKADEARLRGQLSAVESQIKSTAALERTRD</sequence>
<evidence type="ECO:0000313" key="1">
    <source>
        <dbReference type="EMBL" id="MCY4745646.1"/>
    </source>
</evidence>
<proteinExistence type="predicted"/>
<reference evidence="1" key="1">
    <citation type="submission" date="2022-08" db="EMBL/GenBank/DDBJ databases">
        <title>Genome sequencing of Pelomonas sp. UHG3.</title>
        <authorList>
            <person name="So Y."/>
        </authorList>
    </citation>
    <scope>NUCLEOTIDE SEQUENCE</scope>
    <source>
        <strain evidence="1">UHG3</strain>
    </source>
</reference>
<accession>A0ACC6CB77</accession>
<name>A0ACC6CB77_9BURK</name>